<reference evidence="2 3" key="1">
    <citation type="submission" date="2018-06" db="EMBL/GenBank/DDBJ databases">
        <title>Genomic Encyclopedia of Archaeal and Bacterial Type Strains, Phase II (KMG-II): from individual species to whole genera.</title>
        <authorList>
            <person name="Goeker M."/>
        </authorList>
    </citation>
    <scope>NUCLEOTIDE SEQUENCE [LARGE SCALE GENOMIC DNA]</scope>
    <source>
        <strain evidence="2 3">T4</strain>
    </source>
</reference>
<feature type="transmembrane region" description="Helical" evidence="1">
    <location>
        <begin position="99"/>
        <end position="118"/>
    </location>
</feature>
<name>A0A326RLJ5_9BACT</name>
<comment type="caution">
    <text evidence="2">The sequence shown here is derived from an EMBL/GenBank/DDBJ whole genome shotgun (WGS) entry which is preliminary data.</text>
</comment>
<evidence type="ECO:0000256" key="1">
    <source>
        <dbReference type="SAM" id="Phobius"/>
    </source>
</evidence>
<gene>
    <name evidence="2" type="ORF">CLV31_1132</name>
</gene>
<keyword evidence="1" id="KW-0472">Membrane</keyword>
<evidence type="ECO:0008006" key="4">
    <source>
        <dbReference type="Google" id="ProtNLM"/>
    </source>
</evidence>
<feature type="transmembrane region" description="Helical" evidence="1">
    <location>
        <begin position="44"/>
        <end position="64"/>
    </location>
</feature>
<accession>A0A326RLJ5</accession>
<feature type="transmembrane region" description="Helical" evidence="1">
    <location>
        <begin position="124"/>
        <end position="143"/>
    </location>
</feature>
<keyword evidence="3" id="KW-1185">Reference proteome</keyword>
<dbReference type="EMBL" id="QKTX01000013">
    <property type="protein sequence ID" value="PZV79687.1"/>
    <property type="molecule type" value="Genomic_DNA"/>
</dbReference>
<proteinExistence type="predicted"/>
<sequence length="352" mass="41251">MNKVAILAFVRPFYQRTLGFWSAILLIGGVLMDEKQHVLLSRFLIKNPVAFCFIPVLLFFYSLIHLRIQQELLRGNNYLVFHHLGLYAEKELRLFWSRIILANFSPILTYFLFLSYFIWEKKAFDLGITLWMSTLILLGFTYGKIRQTLHRPLKEAFVTRPAVRWAFPRSTWILLSLRQHRPILVLLTKACGLLLLNGFFYSFQSGSYDWRWLQFGILCLAYVQLPLIFEKTEKEITEQSWILALPLSWKNKLGYQMGSLILLIIPELFFLGWKGILSTYPENLVLAILLVAFISALQLLVYRKKESSSFPNLALTMFFGLFLAIIFSLPWWAFVFGVSFLFFQQSKRAFGF</sequence>
<organism evidence="2 3">
    <name type="scientific">Algoriphagus aquaeductus</name>
    <dbReference type="NCBI Taxonomy" id="475299"/>
    <lineage>
        <taxon>Bacteria</taxon>
        <taxon>Pseudomonadati</taxon>
        <taxon>Bacteroidota</taxon>
        <taxon>Cytophagia</taxon>
        <taxon>Cytophagales</taxon>
        <taxon>Cyclobacteriaceae</taxon>
        <taxon>Algoriphagus</taxon>
    </lineage>
</organism>
<dbReference type="AlphaFoldDB" id="A0A326RLJ5"/>
<dbReference type="OrthoDB" id="821690at2"/>
<keyword evidence="1" id="KW-0812">Transmembrane</keyword>
<protein>
    <recommendedName>
        <fullName evidence="4">ABC-2 type transport system permease protein</fullName>
    </recommendedName>
</protein>
<feature type="transmembrane region" description="Helical" evidence="1">
    <location>
        <begin position="253"/>
        <end position="272"/>
    </location>
</feature>
<feature type="transmembrane region" description="Helical" evidence="1">
    <location>
        <begin position="284"/>
        <end position="302"/>
    </location>
</feature>
<dbReference type="RefSeq" id="WP_111393933.1">
    <property type="nucleotide sequence ID" value="NZ_QKTX01000013.1"/>
</dbReference>
<evidence type="ECO:0000313" key="2">
    <source>
        <dbReference type="EMBL" id="PZV79687.1"/>
    </source>
</evidence>
<feature type="transmembrane region" description="Helical" evidence="1">
    <location>
        <begin position="314"/>
        <end position="343"/>
    </location>
</feature>
<keyword evidence="1" id="KW-1133">Transmembrane helix</keyword>
<dbReference type="Proteomes" id="UP000248917">
    <property type="component" value="Unassembled WGS sequence"/>
</dbReference>
<feature type="transmembrane region" description="Helical" evidence="1">
    <location>
        <begin position="183"/>
        <end position="204"/>
    </location>
</feature>
<evidence type="ECO:0000313" key="3">
    <source>
        <dbReference type="Proteomes" id="UP000248917"/>
    </source>
</evidence>
<feature type="transmembrane region" description="Helical" evidence="1">
    <location>
        <begin position="12"/>
        <end position="32"/>
    </location>
</feature>